<evidence type="ECO:0000313" key="2">
    <source>
        <dbReference type="EMBL" id="VAW38940.1"/>
    </source>
</evidence>
<dbReference type="InterPro" id="IPR030392">
    <property type="entry name" value="S74_ICA"/>
</dbReference>
<dbReference type="AlphaFoldDB" id="A0A3B0VE75"/>
<organism evidence="2">
    <name type="scientific">hydrothermal vent metagenome</name>
    <dbReference type="NCBI Taxonomy" id="652676"/>
    <lineage>
        <taxon>unclassified sequences</taxon>
        <taxon>metagenomes</taxon>
        <taxon>ecological metagenomes</taxon>
    </lineage>
</organism>
<sequence>MGFLSDVLSAPGDILGSLTGKTGAEAAGRSGELQAGAMTEAARISAASQEKGLAALMEQLGITRESFAPFLEAGTGALPAFEKGTTAVGLDEMLSQIMGGDLFGDLLGERTRAVEGQLGAGGLTRSGTAITEAANIPTDLAMQIENMLFGRTQNLAGMGLNAAAQSGGEGGNLSTQIANMMQNIGTTQGQGITGAAGARASGILGGAQSQQQGVQNMMNLGLLAAAAFSDPRLKQNIKVIGKAGPLDIVTWDWIDEVEDSIVSKFDTVGFLSTQVREHFPEFVGEFGGYDVINYPALHKELRCQ</sequence>
<reference evidence="2" key="1">
    <citation type="submission" date="2018-06" db="EMBL/GenBank/DDBJ databases">
        <authorList>
            <person name="Zhirakovskaya E."/>
        </authorList>
    </citation>
    <scope>NUCLEOTIDE SEQUENCE</scope>
</reference>
<protein>
    <recommendedName>
        <fullName evidence="1">Peptidase S74 domain-containing protein</fullName>
    </recommendedName>
</protein>
<dbReference type="Pfam" id="PF13884">
    <property type="entry name" value="Peptidase_S74"/>
    <property type="match status" value="1"/>
</dbReference>
<name>A0A3B0VE75_9ZZZZ</name>
<dbReference type="EMBL" id="UOEW01000214">
    <property type="protein sequence ID" value="VAW38940.1"/>
    <property type="molecule type" value="Genomic_DNA"/>
</dbReference>
<accession>A0A3B0VE75</accession>
<feature type="domain" description="Peptidase S74" evidence="1">
    <location>
        <begin position="229"/>
        <end position="283"/>
    </location>
</feature>
<gene>
    <name evidence="2" type="ORF">MNBD_GAMMA01-1328</name>
</gene>
<evidence type="ECO:0000259" key="1">
    <source>
        <dbReference type="Pfam" id="PF13884"/>
    </source>
</evidence>
<proteinExistence type="predicted"/>